<name>A0A0P0D3Z1_9BACT</name>
<dbReference type="Proteomes" id="UP000061382">
    <property type="component" value="Plasmid 2"/>
</dbReference>
<accession>A0A0P0D3Z1</accession>
<geneLocation type="plasmid" evidence="1 2">
    <name>2</name>
</geneLocation>
<keyword evidence="2" id="KW-1185">Reference proteome</keyword>
<dbReference type="PATRIC" id="fig|512763.3.peg.4898"/>
<dbReference type="RefSeq" id="WP_062546244.1">
    <property type="nucleotide sequence ID" value="NZ_CP012645.1"/>
</dbReference>
<dbReference type="PANTHER" id="PTHR37464">
    <property type="entry name" value="BLL2463 PROTEIN"/>
    <property type="match status" value="1"/>
</dbReference>
<protein>
    <submittedName>
        <fullName evidence="1">Uncharacterized protein</fullName>
    </submittedName>
</protein>
<dbReference type="EMBL" id="CP012645">
    <property type="protein sequence ID" value="ALJ01781.1"/>
    <property type="molecule type" value="Genomic_DNA"/>
</dbReference>
<dbReference type="KEGG" id="rti:DC20_22205"/>
<proteinExistence type="predicted"/>
<organism evidence="1 2">
    <name type="scientific">Rufibacter tibetensis</name>
    <dbReference type="NCBI Taxonomy" id="512763"/>
    <lineage>
        <taxon>Bacteria</taxon>
        <taxon>Pseudomonadati</taxon>
        <taxon>Bacteroidota</taxon>
        <taxon>Cytophagia</taxon>
        <taxon>Cytophagales</taxon>
        <taxon>Hymenobacteraceae</taxon>
        <taxon>Rufibacter</taxon>
    </lineage>
</organism>
<evidence type="ECO:0000313" key="2">
    <source>
        <dbReference type="Proteomes" id="UP000061382"/>
    </source>
</evidence>
<reference evidence="1 2" key="1">
    <citation type="submission" date="2015-08" db="EMBL/GenBank/DDBJ databases">
        <title>Complete genome sequence of Rufibacter tibetensis strain 1351t, a radiation-resistant bacterium from tibet plateau.</title>
        <authorList>
            <person name="Dai J."/>
        </authorList>
    </citation>
    <scope>NUCLEOTIDE SEQUENCE [LARGE SCALE GENOMIC DNA]</scope>
    <source>
        <strain evidence="1 2">1351</strain>
        <plasmid evidence="1 2">2</plasmid>
    </source>
</reference>
<dbReference type="PANTHER" id="PTHR37464:SF1">
    <property type="entry name" value="BLL2463 PROTEIN"/>
    <property type="match status" value="1"/>
</dbReference>
<sequence length="556" mass="60748">MQSSSSEKGVSKLEAAMDAASDLSMDNRLASSTNISGLRSDSLNLGSSSNQFLSPQEGISKITNQRRSSQTYIVSDFQRSTFSPEVLTDLPKEQAITLVSLSTTDIPNLYIDSVWLEQPVLLPNSLAGISVRVAGSNLDESNQVKVTASEDGKLLGATQVLLEPGNKAIAHFKIPLASGTAQQITFEVEDPTTSYDNQYFIVLPEPSSVQLKLNRAQGQNDPIAQAYKAEPAFVFSSDVTRPNGLWVVDIPAGASSRLIQQIYDWIGRGGNVLLIPSATASQKGAVDFLAKIGLKGISEESQETGPKPLIQPDLSDAFFRQVFEKEVKNMKMPEAKPVLTWRSSFHNILKFTDNTPFLSTFRIGKGNVHLFASPINNASSFVAHPLFVPVLYQLALSFDVSRTVLAHQANRGTINIPLENEVVSKQPYSLTMGDQSFIPDQRVRQDMLHMTLPNDVSTPGFYTLVREGKAISTIALNIPREESRLEGYTVEELKEILAGHGDNVQVIEPKETVSLQKQLQTEASGASLWKYCLILCFLCLVIEAVILSAKKSGSVI</sequence>
<gene>
    <name evidence="1" type="ORF">DC20_22205</name>
</gene>
<dbReference type="AlphaFoldDB" id="A0A0P0D3Z1"/>
<keyword evidence="1" id="KW-0614">Plasmid</keyword>
<evidence type="ECO:0000313" key="1">
    <source>
        <dbReference type="EMBL" id="ALJ01781.1"/>
    </source>
</evidence>